<sequence>MNSLVFQSLQSTSRTSSTPHIIPMTQTSRMRCITPLVHMSYCNASPLRLPSLCMSYGSRSSPHLLSLNSSNHNDQWENWKQQILEILLACKKVYDMAANVVDIRTTLTKPIPLPLLAKPAINMEMYWFEWLIDPKKVGVVNKGFFFEVDDETPKVCVIQTRFGSWYKTRTVHLNAEGRGEKFLPKLPVFDPIIYTQWLQEKSLEVVSIGLTGDDVVTKITFSRKITISNPFIVKSFGISQPTSFPYTSLRFLSLANIGELLASELDAENLANRIEHLFNATMVNIGTKICDLKVSIDAIHGLGTEVNYTALDSTNYE</sequence>
<accession>A0AAV5JWY8</accession>
<comment type="caution">
    <text evidence="2">The sequence shown here is derived from an EMBL/GenBank/DDBJ whole genome shotgun (WGS) entry which is preliminary data.</text>
</comment>
<proteinExistence type="predicted"/>
<evidence type="ECO:0000313" key="2">
    <source>
        <dbReference type="EMBL" id="GKV16655.1"/>
    </source>
</evidence>
<keyword evidence="3" id="KW-1185">Reference proteome</keyword>
<gene>
    <name evidence="2" type="ORF">SLEP1_g27269</name>
</gene>
<feature type="compositionally biased region" description="Polar residues" evidence="1">
    <location>
        <begin position="1"/>
        <end position="10"/>
    </location>
</feature>
<dbReference type="AlphaFoldDB" id="A0AAV5JWY8"/>
<evidence type="ECO:0000313" key="3">
    <source>
        <dbReference type="Proteomes" id="UP001054252"/>
    </source>
</evidence>
<dbReference type="Proteomes" id="UP001054252">
    <property type="component" value="Unassembled WGS sequence"/>
</dbReference>
<organism evidence="2 3">
    <name type="scientific">Rubroshorea leprosula</name>
    <dbReference type="NCBI Taxonomy" id="152421"/>
    <lineage>
        <taxon>Eukaryota</taxon>
        <taxon>Viridiplantae</taxon>
        <taxon>Streptophyta</taxon>
        <taxon>Embryophyta</taxon>
        <taxon>Tracheophyta</taxon>
        <taxon>Spermatophyta</taxon>
        <taxon>Magnoliopsida</taxon>
        <taxon>eudicotyledons</taxon>
        <taxon>Gunneridae</taxon>
        <taxon>Pentapetalae</taxon>
        <taxon>rosids</taxon>
        <taxon>malvids</taxon>
        <taxon>Malvales</taxon>
        <taxon>Dipterocarpaceae</taxon>
        <taxon>Rubroshorea</taxon>
    </lineage>
</organism>
<dbReference type="EMBL" id="BPVZ01000046">
    <property type="protein sequence ID" value="GKV16655.1"/>
    <property type="molecule type" value="Genomic_DNA"/>
</dbReference>
<name>A0AAV5JWY8_9ROSI</name>
<reference evidence="2 3" key="1">
    <citation type="journal article" date="2021" name="Commun. Biol.">
        <title>The genome of Shorea leprosula (Dipterocarpaceae) highlights the ecological relevance of drought in aseasonal tropical rainforests.</title>
        <authorList>
            <person name="Ng K.K.S."/>
            <person name="Kobayashi M.J."/>
            <person name="Fawcett J.A."/>
            <person name="Hatakeyama M."/>
            <person name="Paape T."/>
            <person name="Ng C.H."/>
            <person name="Ang C.C."/>
            <person name="Tnah L.H."/>
            <person name="Lee C.T."/>
            <person name="Nishiyama T."/>
            <person name="Sese J."/>
            <person name="O'Brien M.J."/>
            <person name="Copetti D."/>
            <person name="Mohd Noor M.I."/>
            <person name="Ong R.C."/>
            <person name="Putra M."/>
            <person name="Sireger I.Z."/>
            <person name="Indrioko S."/>
            <person name="Kosugi Y."/>
            <person name="Izuno A."/>
            <person name="Isagi Y."/>
            <person name="Lee S.L."/>
            <person name="Shimizu K.K."/>
        </authorList>
    </citation>
    <scope>NUCLEOTIDE SEQUENCE [LARGE SCALE GENOMIC DNA]</scope>
    <source>
        <strain evidence="2">214</strain>
    </source>
</reference>
<evidence type="ECO:0000256" key="1">
    <source>
        <dbReference type="SAM" id="MobiDB-lite"/>
    </source>
</evidence>
<feature type="region of interest" description="Disordered" evidence="1">
    <location>
        <begin position="1"/>
        <end position="20"/>
    </location>
</feature>
<protein>
    <submittedName>
        <fullName evidence="2">Uncharacterized protein</fullName>
    </submittedName>
</protein>